<dbReference type="RefSeq" id="WP_182952777.1">
    <property type="nucleotide sequence ID" value="NZ_WNXC01000001.1"/>
</dbReference>
<keyword evidence="1" id="KW-0732">Signal</keyword>
<accession>A0ABR6EQJ4</accession>
<sequence length="229" mass="26277">MKKLFTVLLLSVSLLSASAQKQAVLDLLKKHNIESSILDQQSKQPVDDHAFDLKYSLINDNKEAITLASYDPSKPESERWTVISVKGKIPGKSDIKSFIKAHSKRPVAVKIDEGSFIVEKETPEYLIVSYKQDPSSLPDEAKFMKDCRMHMTINLKSKRIEQLQSLNEKPLKIKIFNAEKLDLLVKLIWNEQEQRYFTESEDMNLIVKFLGQLAPMETISVYSNYKKVL</sequence>
<comment type="caution">
    <text evidence="2">The sequence shown here is derived from an EMBL/GenBank/DDBJ whole genome shotgun (WGS) entry which is preliminary data.</text>
</comment>
<reference evidence="2 3" key="1">
    <citation type="submission" date="2019-11" db="EMBL/GenBank/DDBJ databases">
        <title>Description of Pedobacter sp. LMG 31462T.</title>
        <authorList>
            <person name="Carlier A."/>
            <person name="Qi S."/>
            <person name="Vandamme P."/>
        </authorList>
    </citation>
    <scope>NUCLEOTIDE SEQUENCE [LARGE SCALE GENOMIC DNA]</scope>
    <source>
        <strain evidence="2 3">LMG 31462</strain>
    </source>
</reference>
<keyword evidence="3" id="KW-1185">Reference proteome</keyword>
<gene>
    <name evidence="2" type="ORF">GM920_01150</name>
</gene>
<dbReference type="EMBL" id="WNXC01000001">
    <property type="protein sequence ID" value="MBB2147506.1"/>
    <property type="molecule type" value="Genomic_DNA"/>
</dbReference>
<evidence type="ECO:0000313" key="3">
    <source>
        <dbReference type="Proteomes" id="UP000636110"/>
    </source>
</evidence>
<dbReference type="Proteomes" id="UP000636110">
    <property type="component" value="Unassembled WGS sequence"/>
</dbReference>
<evidence type="ECO:0000313" key="2">
    <source>
        <dbReference type="EMBL" id="MBB2147506.1"/>
    </source>
</evidence>
<feature type="chain" id="PRO_5045164229" evidence="1">
    <location>
        <begin position="24"/>
        <end position="229"/>
    </location>
</feature>
<name>A0ABR6EQJ4_9SPHI</name>
<organism evidence="2 3">
    <name type="scientific">Pedobacter gandavensis</name>
    <dbReference type="NCBI Taxonomy" id="2679963"/>
    <lineage>
        <taxon>Bacteria</taxon>
        <taxon>Pseudomonadati</taxon>
        <taxon>Bacteroidota</taxon>
        <taxon>Sphingobacteriia</taxon>
        <taxon>Sphingobacteriales</taxon>
        <taxon>Sphingobacteriaceae</taxon>
        <taxon>Pedobacter</taxon>
    </lineage>
</organism>
<evidence type="ECO:0000256" key="1">
    <source>
        <dbReference type="SAM" id="SignalP"/>
    </source>
</evidence>
<feature type="signal peptide" evidence="1">
    <location>
        <begin position="1"/>
        <end position="23"/>
    </location>
</feature>
<proteinExistence type="predicted"/>
<protein>
    <submittedName>
        <fullName evidence="2">Uncharacterized protein</fullName>
    </submittedName>
</protein>